<proteinExistence type="predicted"/>
<accession>A0A2N3I1S4</accession>
<dbReference type="EMBL" id="MVDD01000003">
    <property type="protein sequence ID" value="PKQ64260.1"/>
    <property type="molecule type" value="Genomic_DNA"/>
</dbReference>
<dbReference type="Proteomes" id="UP000233535">
    <property type="component" value="Unassembled WGS sequence"/>
</dbReference>
<keyword evidence="3" id="KW-1185">Reference proteome</keyword>
<protein>
    <recommendedName>
        <fullName evidence="1">SGNH hydrolase-type esterase domain-containing protein</fullName>
    </recommendedName>
</protein>
<evidence type="ECO:0000313" key="2">
    <source>
        <dbReference type="EMBL" id="PKQ64260.1"/>
    </source>
</evidence>
<dbReference type="SUPFAM" id="SSF52266">
    <property type="entry name" value="SGNH hydrolase"/>
    <property type="match status" value="1"/>
</dbReference>
<dbReference type="OrthoDB" id="9774205at2"/>
<evidence type="ECO:0000259" key="1">
    <source>
        <dbReference type="Pfam" id="PF13472"/>
    </source>
</evidence>
<dbReference type="GO" id="GO:0004622">
    <property type="term" value="F:phosphatidylcholine lysophospholipase activity"/>
    <property type="evidence" value="ECO:0007669"/>
    <property type="project" value="TreeGrafter"/>
</dbReference>
<dbReference type="PANTHER" id="PTHR30383:SF5">
    <property type="entry name" value="SGNH HYDROLASE-TYPE ESTERASE DOMAIN-CONTAINING PROTEIN"/>
    <property type="match status" value="1"/>
</dbReference>
<feature type="domain" description="SGNH hydrolase-type esterase" evidence="1">
    <location>
        <begin position="45"/>
        <end position="237"/>
    </location>
</feature>
<comment type="caution">
    <text evidence="2">The sequence shown here is derived from an EMBL/GenBank/DDBJ whole genome shotgun (WGS) entry which is preliminary data.</text>
</comment>
<reference evidence="2 3" key="1">
    <citation type="journal article" date="2017" name="Front. Microbiol.">
        <title>Labilibaculum manganireducens gen. nov., sp. nov. and Labilibaculum filiforme sp. nov., Novel Bacteroidetes Isolated from Subsurface Sediments of the Baltic Sea.</title>
        <authorList>
            <person name="Vandieken V."/>
            <person name="Marshall I.P."/>
            <person name="Niemann H."/>
            <person name="Engelen B."/>
            <person name="Cypionka H."/>
        </authorList>
    </citation>
    <scope>NUCLEOTIDE SEQUENCE [LARGE SCALE GENOMIC DNA]</scope>
    <source>
        <strain evidence="2 3">59.16B</strain>
    </source>
</reference>
<gene>
    <name evidence="2" type="ORF">BZG02_05405</name>
</gene>
<dbReference type="RefSeq" id="WP_101260399.1">
    <property type="nucleotide sequence ID" value="NZ_MVDD01000003.1"/>
</dbReference>
<dbReference type="Gene3D" id="3.40.50.1110">
    <property type="entry name" value="SGNH hydrolase"/>
    <property type="match status" value="1"/>
</dbReference>
<dbReference type="CDD" id="cd01834">
    <property type="entry name" value="SGNH_hydrolase_like_2"/>
    <property type="match status" value="1"/>
</dbReference>
<dbReference type="InterPro" id="IPR013830">
    <property type="entry name" value="SGNH_hydro"/>
</dbReference>
<evidence type="ECO:0000313" key="3">
    <source>
        <dbReference type="Proteomes" id="UP000233535"/>
    </source>
</evidence>
<name>A0A2N3I1S4_9BACT</name>
<dbReference type="Pfam" id="PF13472">
    <property type="entry name" value="Lipase_GDSL_2"/>
    <property type="match status" value="1"/>
</dbReference>
<dbReference type="AlphaFoldDB" id="A0A2N3I1S4"/>
<dbReference type="InterPro" id="IPR036514">
    <property type="entry name" value="SGNH_hydro_sf"/>
</dbReference>
<sequence length="469" mass="53657">MNSKPLFKNIKHYSSVAFFVILLFGSVTLHAQKQAKFKTGDKVCFVGNSITQDGRYHMLVHAFCATRFPNEFVEFYNCGISGDVAFGMMNRMDEDILIHQPNYAFLMTGMNDIQSHLYGKDIAIDSAMLAQRRRILEGYQSLTSKIAETFKEENVSPVFMTPSIYDQTAKIPKENNFGANDALKECSVHVRNLGKKYNAPIVDLNPAMEKINFKMQAVDSTSTIVGPDRVHPGDPGHFLMAYNIIKTVMPSEFVSLIAIDSKNRIATKNVDCTVSIHKDQSSFSFDLVQESLPFPVTERFASALDLIPFQDELNKEMLFVSKLSKGKYQLNIDDVIIDTLSNKQLKNGVNMTDYSSTPQYKQAVSVFDLCEKYHTVNRKIRSVAFVQYRMLNKYEGANTIEGKRAYLDINLEKQKGKSWYDYNVKTVSEYFENLPKEKQLWGELKELRNQIFQINKPRKHTYRLVKVLS</sequence>
<dbReference type="InterPro" id="IPR051532">
    <property type="entry name" value="Ester_Hydrolysis_Enzymes"/>
</dbReference>
<organism evidence="2 3">
    <name type="scientific">Labilibaculum filiforme</name>
    <dbReference type="NCBI Taxonomy" id="1940526"/>
    <lineage>
        <taxon>Bacteria</taxon>
        <taxon>Pseudomonadati</taxon>
        <taxon>Bacteroidota</taxon>
        <taxon>Bacteroidia</taxon>
        <taxon>Marinilabiliales</taxon>
        <taxon>Marinifilaceae</taxon>
        <taxon>Labilibaculum</taxon>
    </lineage>
</organism>
<dbReference type="PANTHER" id="PTHR30383">
    <property type="entry name" value="THIOESTERASE 1/PROTEASE 1/LYSOPHOSPHOLIPASE L1"/>
    <property type="match status" value="1"/>
</dbReference>